<name>A0ABQ9VEI8_SAGOE</name>
<proteinExistence type="predicted"/>
<gene>
    <name evidence="1" type="ORF">P7K49_012851</name>
</gene>
<keyword evidence="2" id="KW-1185">Reference proteome</keyword>
<evidence type="ECO:0000313" key="1">
    <source>
        <dbReference type="EMBL" id="KAK2107686.1"/>
    </source>
</evidence>
<reference evidence="1 2" key="1">
    <citation type="submission" date="2023-05" db="EMBL/GenBank/DDBJ databases">
        <title>B98-5 Cell Line De Novo Hybrid Assembly: An Optical Mapping Approach.</title>
        <authorList>
            <person name="Kananen K."/>
            <person name="Auerbach J.A."/>
            <person name="Kautto E."/>
            <person name="Blachly J.S."/>
        </authorList>
    </citation>
    <scope>NUCLEOTIDE SEQUENCE [LARGE SCALE GENOMIC DNA]</scope>
    <source>
        <strain evidence="1">B95-8</strain>
        <tissue evidence="1">Cell line</tissue>
    </source>
</reference>
<accession>A0ABQ9VEI8</accession>
<organism evidence="1 2">
    <name type="scientific">Saguinus oedipus</name>
    <name type="common">Cotton-top tamarin</name>
    <name type="synonym">Oedipomidas oedipus</name>
    <dbReference type="NCBI Taxonomy" id="9490"/>
    <lineage>
        <taxon>Eukaryota</taxon>
        <taxon>Metazoa</taxon>
        <taxon>Chordata</taxon>
        <taxon>Craniata</taxon>
        <taxon>Vertebrata</taxon>
        <taxon>Euteleostomi</taxon>
        <taxon>Mammalia</taxon>
        <taxon>Eutheria</taxon>
        <taxon>Euarchontoglires</taxon>
        <taxon>Primates</taxon>
        <taxon>Haplorrhini</taxon>
        <taxon>Platyrrhini</taxon>
        <taxon>Cebidae</taxon>
        <taxon>Callitrichinae</taxon>
        <taxon>Saguinus</taxon>
    </lineage>
</organism>
<sequence>MADLGLVNSQEGSPKPHGLVTGAPGMDFFASLAMRCPCYSGQVLGRTVPQRKSTGGFLWTGMSSVVLGCHLAVMGFPRISLVDHRGTCHGGMQFADKEDKLIFPSKEGPMESWIWCDLASTVHPMLVDSSIQVLKVFKVIGLPNAQPVVSNVLSLGMCLDQ</sequence>
<comment type="caution">
    <text evidence="1">The sequence shown here is derived from an EMBL/GenBank/DDBJ whole genome shotgun (WGS) entry which is preliminary data.</text>
</comment>
<dbReference type="Proteomes" id="UP001266305">
    <property type="component" value="Unassembled WGS sequence"/>
</dbReference>
<dbReference type="EMBL" id="JASSZA010000006">
    <property type="protein sequence ID" value="KAK2107686.1"/>
    <property type="molecule type" value="Genomic_DNA"/>
</dbReference>
<protein>
    <submittedName>
        <fullName evidence="1">Uncharacterized protein</fullName>
    </submittedName>
</protein>
<evidence type="ECO:0000313" key="2">
    <source>
        <dbReference type="Proteomes" id="UP001266305"/>
    </source>
</evidence>